<evidence type="ECO:0000256" key="4">
    <source>
        <dbReference type="ARBA" id="ARBA00023136"/>
    </source>
</evidence>
<evidence type="ECO:0000259" key="6">
    <source>
        <dbReference type="Pfam" id="PF02656"/>
    </source>
</evidence>
<protein>
    <submittedName>
        <fullName evidence="7">Putative membrane protein</fullName>
    </submittedName>
</protein>
<keyword evidence="4 5" id="KW-0472">Membrane</keyword>
<dbReference type="EMBL" id="JACCBV010000001">
    <property type="protein sequence ID" value="NYE21588.1"/>
    <property type="molecule type" value="Genomic_DNA"/>
</dbReference>
<evidence type="ECO:0000256" key="5">
    <source>
        <dbReference type="SAM" id="Phobius"/>
    </source>
</evidence>
<evidence type="ECO:0000313" key="7">
    <source>
        <dbReference type="EMBL" id="NYE21588.1"/>
    </source>
</evidence>
<dbReference type="RefSeq" id="WP_179492295.1">
    <property type="nucleotide sequence ID" value="NZ_JACCBV010000001.1"/>
</dbReference>
<evidence type="ECO:0000256" key="2">
    <source>
        <dbReference type="ARBA" id="ARBA00022692"/>
    </source>
</evidence>
<proteinExistence type="predicted"/>
<organism evidence="7 8">
    <name type="scientific">Microbacterium immunditiarum</name>
    <dbReference type="NCBI Taxonomy" id="337480"/>
    <lineage>
        <taxon>Bacteria</taxon>
        <taxon>Bacillati</taxon>
        <taxon>Actinomycetota</taxon>
        <taxon>Actinomycetes</taxon>
        <taxon>Micrococcales</taxon>
        <taxon>Microbacteriaceae</taxon>
        <taxon>Microbacterium</taxon>
    </lineage>
</organism>
<feature type="transmembrane region" description="Helical" evidence="5">
    <location>
        <begin position="43"/>
        <end position="64"/>
    </location>
</feature>
<gene>
    <name evidence="7" type="ORF">BJ991_003616</name>
</gene>
<dbReference type="GO" id="GO:0012505">
    <property type="term" value="C:endomembrane system"/>
    <property type="evidence" value="ECO:0007669"/>
    <property type="project" value="UniProtKB-SubCell"/>
</dbReference>
<dbReference type="Pfam" id="PF02656">
    <property type="entry name" value="DUF202"/>
    <property type="match status" value="1"/>
</dbReference>
<comment type="caution">
    <text evidence="7">The sequence shown here is derived from an EMBL/GenBank/DDBJ whole genome shotgun (WGS) entry which is preliminary data.</text>
</comment>
<feature type="domain" description="DUF202" evidence="6">
    <location>
        <begin position="6"/>
        <end position="69"/>
    </location>
</feature>
<keyword evidence="2 5" id="KW-0812">Transmembrane</keyword>
<name>A0A7Y9GRX7_9MICO</name>
<dbReference type="AlphaFoldDB" id="A0A7Y9GRX7"/>
<accession>A0A7Y9GRX7</accession>
<keyword evidence="8" id="KW-1185">Reference proteome</keyword>
<comment type="subcellular location">
    <subcellularLocation>
        <location evidence="1">Endomembrane system</location>
        <topology evidence="1">Multi-pass membrane protein</topology>
    </subcellularLocation>
</comment>
<feature type="transmembrane region" description="Helical" evidence="5">
    <location>
        <begin position="21"/>
        <end position="37"/>
    </location>
</feature>
<evidence type="ECO:0000256" key="3">
    <source>
        <dbReference type="ARBA" id="ARBA00022989"/>
    </source>
</evidence>
<evidence type="ECO:0000313" key="8">
    <source>
        <dbReference type="Proteomes" id="UP000576969"/>
    </source>
</evidence>
<keyword evidence="3 5" id="KW-1133">Transmembrane helix</keyword>
<sequence>MNAPFDPGLQSERTLLAWRRTALALTVASALALRFTVDVLGALAPVFALGGLALAGGAYAGAALRYRRAHASLVFGGRLGGGGVFALLAVAVLALSIGGIVFVVSAEVGQ</sequence>
<evidence type="ECO:0000256" key="1">
    <source>
        <dbReference type="ARBA" id="ARBA00004127"/>
    </source>
</evidence>
<feature type="transmembrane region" description="Helical" evidence="5">
    <location>
        <begin position="84"/>
        <end position="106"/>
    </location>
</feature>
<dbReference type="InterPro" id="IPR003807">
    <property type="entry name" value="DUF202"/>
</dbReference>
<reference evidence="7 8" key="1">
    <citation type="submission" date="2020-07" db="EMBL/GenBank/DDBJ databases">
        <title>Sequencing the genomes of 1000 actinobacteria strains.</title>
        <authorList>
            <person name="Klenk H.-P."/>
        </authorList>
    </citation>
    <scope>NUCLEOTIDE SEQUENCE [LARGE SCALE GENOMIC DNA]</scope>
    <source>
        <strain evidence="7 8">DSM 24662</strain>
    </source>
</reference>
<dbReference type="Proteomes" id="UP000576969">
    <property type="component" value="Unassembled WGS sequence"/>
</dbReference>